<dbReference type="NCBIfam" id="TIGR00231">
    <property type="entry name" value="small_GTP"/>
    <property type="match status" value="1"/>
</dbReference>
<dbReference type="InterPro" id="IPR027417">
    <property type="entry name" value="P-loop_NTPase"/>
</dbReference>
<dbReference type="Gene3D" id="2.40.10.190">
    <property type="entry name" value="translation elongation factor selb, chain A, domain 4"/>
    <property type="match status" value="1"/>
</dbReference>
<evidence type="ECO:0000313" key="10">
    <source>
        <dbReference type="EMBL" id="ADG13917.1"/>
    </source>
</evidence>
<keyword evidence="6" id="KW-0342">GTP-binding</keyword>
<keyword evidence="10" id="KW-0251">Elongation factor</keyword>
<keyword evidence="11" id="KW-1185">Reference proteome</keyword>
<evidence type="ECO:0000256" key="3">
    <source>
        <dbReference type="ARBA" id="ARBA00022490"/>
    </source>
</evidence>
<dbReference type="GO" id="GO:0005525">
    <property type="term" value="F:GTP binding"/>
    <property type="evidence" value="ECO:0007669"/>
    <property type="project" value="UniProtKB-KW"/>
</dbReference>
<dbReference type="EMBL" id="CP002009">
    <property type="protein sequence ID" value="ADG13917.1"/>
    <property type="molecule type" value="Genomic_DNA"/>
</dbReference>
<dbReference type="AlphaFoldDB" id="D5VTL4"/>
<dbReference type="InterPro" id="IPR004535">
    <property type="entry name" value="Transl_elong_SelB"/>
</dbReference>
<keyword evidence="5" id="KW-0648">Protein biosynthesis</keyword>
<dbReference type="InterPro" id="IPR000795">
    <property type="entry name" value="T_Tr_GTP-bd_dom"/>
</dbReference>
<dbReference type="InterPro" id="IPR048956">
    <property type="entry name" value="SelB_III_arc"/>
</dbReference>
<evidence type="ECO:0000313" key="11">
    <source>
        <dbReference type="Proteomes" id="UP000002061"/>
    </source>
</evidence>
<dbReference type="Gene3D" id="2.40.30.10">
    <property type="entry name" value="Translation factors"/>
    <property type="match status" value="2"/>
</dbReference>
<dbReference type="SUPFAM" id="SSF50465">
    <property type="entry name" value="EF-Tu/eEF-1alpha/eIF2-gamma C-terminal domain"/>
    <property type="match status" value="1"/>
</dbReference>
<dbReference type="KEGG" id="mif:Metin_1267"/>
<evidence type="ECO:0000256" key="4">
    <source>
        <dbReference type="ARBA" id="ARBA00022741"/>
    </source>
</evidence>
<dbReference type="SUPFAM" id="SSF50447">
    <property type="entry name" value="Translation proteins"/>
    <property type="match status" value="2"/>
</dbReference>
<dbReference type="Gene3D" id="3.40.50.300">
    <property type="entry name" value="P-loop containing nucleotide triphosphate hydrolases"/>
    <property type="match status" value="1"/>
</dbReference>
<dbReference type="PANTHER" id="PTHR43721:SF11">
    <property type="entry name" value="SELENOCYSTEINE-SPECIFIC ELONGATION FACTOR"/>
    <property type="match status" value="1"/>
</dbReference>
<dbReference type="InterPro" id="IPR004161">
    <property type="entry name" value="EFTu-like_2"/>
</dbReference>
<sequence length="458" mass="50793">MNVNIGLFGHIDHGKTELAKRLTEIPSTSALDKPKESKLRGITVDLGFSSFKLDKYNVTLVDAPGHAELIRTAIGAGSIIDMAILVVDAKEGPKTQTGEHLLVLDLLKIPTIVAINKIDIATEEEIKRTRTLMEQILKSTKNLKNSKIVLISAKTGEGIEKLKEEIKNLLDSLEIKRDVNSFFKMPIDHAFKIKGVGTVVTGTIHKGRVRVGDSLKILPINYEVKVKSIQCFKKSVDKAEAGDRVGMNIIGVEPENIFRGCILTSKDSKLRVTDQFVAKIRVVDLFKYNLAPKMKVHLHMNLLTVTATIIPFTHYKGHSIVLKEVKAGSSCYCLIKLDEKIVVEEKDKILILRLDLPPTTLRIAGFGEVLSFDIPELKKLVIKEGRVVKKKGRMVVEGLAQSKASAERLVGEKVYIPSKNIEGKIIDTFGTKGNLLVEFNGEVEHGDKVILERIRSWG</sequence>
<dbReference type="GO" id="GO:0003746">
    <property type="term" value="F:translation elongation factor activity"/>
    <property type="evidence" value="ECO:0007669"/>
    <property type="project" value="UniProtKB-KW"/>
</dbReference>
<protein>
    <recommendedName>
        <fullName evidence="2">Selenocysteine-specific elongation factor</fullName>
    </recommendedName>
    <alternativeName>
        <fullName evidence="8">SelB translation factor</fullName>
    </alternativeName>
</protein>
<dbReference type="InterPro" id="IPR050055">
    <property type="entry name" value="EF-Tu_GTPase"/>
</dbReference>
<dbReference type="Pfam" id="PF03144">
    <property type="entry name" value="GTP_EFTU_D2"/>
    <property type="match status" value="1"/>
</dbReference>
<dbReference type="STRING" id="573063.Metin_1267"/>
<evidence type="ECO:0000256" key="7">
    <source>
        <dbReference type="ARBA" id="ARBA00025526"/>
    </source>
</evidence>
<evidence type="ECO:0000256" key="5">
    <source>
        <dbReference type="ARBA" id="ARBA00022917"/>
    </source>
</evidence>
<evidence type="ECO:0000256" key="8">
    <source>
        <dbReference type="ARBA" id="ARBA00031615"/>
    </source>
</evidence>
<dbReference type="InterPro" id="IPR005225">
    <property type="entry name" value="Small_GTP-bd"/>
</dbReference>
<dbReference type="eggNOG" id="arCOG01564">
    <property type="taxonomic scope" value="Archaea"/>
</dbReference>
<dbReference type="InterPro" id="IPR009000">
    <property type="entry name" value="Transl_B-barrel_sf"/>
</dbReference>
<comment type="function">
    <text evidence="7">Translation factor necessary for the incorporation of selenocysteine into proteins. It probably replaces EF-Tu for the insertion of selenocysteine directed by the UGA codon. SelB binds GTP and GDP.</text>
</comment>
<dbReference type="Pfam" id="PF00009">
    <property type="entry name" value="GTP_EFTU"/>
    <property type="match status" value="1"/>
</dbReference>
<dbReference type="PANTHER" id="PTHR43721">
    <property type="entry name" value="ELONGATION FACTOR TU-RELATED"/>
    <property type="match status" value="1"/>
</dbReference>
<reference evidence="10" key="1">
    <citation type="submission" date="2010-04" db="EMBL/GenBank/DDBJ databases">
        <title>Complete sequence of Methanocaldococcus infernus ME.</title>
        <authorList>
            <consortium name="US DOE Joint Genome Institute"/>
            <person name="Lucas S."/>
            <person name="Copeland A."/>
            <person name="Lapidus A."/>
            <person name="Cheng J.-F."/>
            <person name="Bruce D."/>
            <person name="Goodwin L."/>
            <person name="Pitluck S."/>
            <person name="Munk A.C."/>
            <person name="Detter J.C."/>
            <person name="Han C."/>
            <person name="Tapia R."/>
            <person name="Land M."/>
            <person name="Hauser L."/>
            <person name="Kyrpides N."/>
            <person name="Mikhailova N."/>
            <person name="Sieprawska-Lupa M."/>
            <person name="Whitman W.B."/>
            <person name="Woyke T."/>
        </authorList>
    </citation>
    <scope>NUCLEOTIDE SEQUENCE [LARGE SCALE GENOMIC DNA]</scope>
    <source>
        <strain evidence="10">ME</strain>
    </source>
</reference>
<evidence type="ECO:0000259" key="9">
    <source>
        <dbReference type="PROSITE" id="PS51722"/>
    </source>
</evidence>
<dbReference type="PRINTS" id="PR00315">
    <property type="entry name" value="ELONGATNFCT"/>
</dbReference>
<name>D5VTL4_METIM</name>
<dbReference type="GeneID" id="9132287"/>
<dbReference type="InterPro" id="IPR038661">
    <property type="entry name" value="Ribosomal_eL33_sf"/>
</dbReference>
<dbReference type="GO" id="GO:0001514">
    <property type="term" value="P:selenocysteine incorporation"/>
    <property type="evidence" value="ECO:0007669"/>
    <property type="project" value="InterPro"/>
</dbReference>
<dbReference type="GO" id="GO:0005737">
    <property type="term" value="C:cytoplasm"/>
    <property type="evidence" value="ECO:0007669"/>
    <property type="project" value="UniProtKB-SubCell"/>
</dbReference>
<gene>
    <name evidence="10" type="ordered locus">Metin_1267</name>
</gene>
<comment type="subcellular location">
    <subcellularLocation>
        <location evidence="1">Cytoplasm</location>
    </subcellularLocation>
</comment>
<organism evidence="10 11">
    <name type="scientific">Methanocaldococcus infernus (strain DSM 11812 / JCM 15783 / ME)</name>
    <dbReference type="NCBI Taxonomy" id="573063"/>
    <lineage>
        <taxon>Archaea</taxon>
        <taxon>Methanobacteriati</taxon>
        <taxon>Methanobacteriota</taxon>
        <taxon>Methanomada group</taxon>
        <taxon>Methanococci</taxon>
        <taxon>Methanococcales</taxon>
        <taxon>Methanocaldococcaceae</taxon>
        <taxon>Methanocaldococcus</taxon>
    </lineage>
</organism>
<keyword evidence="3" id="KW-0963">Cytoplasm</keyword>
<dbReference type="Proteomes" id="UP000002061">
    <property type="component" value="Chromosome"/>
</dbReference>
<dbReference type="GO" id="GO:0003723">
    <property type="term" value="F:RNA binding"/>
    <property type="evidence" value="ECO:0007669"/>
    <property type="project" value="InterPro"/>
</dbReference>
<evidence type="ECO:0000256" key="2">
    <source>
        <dbReference type="ARBA" id="ARBA00015953"/>
    </source>
</evidence>
<dbReference type="CDD" id="cd03696">
    <property type="entry name" value="SelB_II"/>
    <property type="match status" value="1"/>
</dbReference>
<proteinExistence type="predicted"/>
<dbReference type="OrthoDB" id="30874at2157"/>
<dbReference type="SUPFAM" id="SSF52540">
    <property type="entry name" value="P-loop containing nucleoside triphosphate hydrolases"/>
    <property type="match status" value="1"/>
</dbReference>
<dbReference type="HOGENOM" id="CLU_019148_1_0_2"/>
<dbReference type="PROSITE" id="PS51722">
    <property type="entry name" value="G_TR_2"/>
    <property type="match status" value="1"/>
</dbReference>
<dbReference type="GO" id="GO:0003924">
    <property type="term" value="F:GTPase activity"/>
    <property type="evidence" value="ECO:0007669"/>
    <property type="project" value="InterPro"/>
</dbReference>
<feature type="domain" description="Tr-type G" evidence="9">
    <location>
        <begin position="1"/>
        <end position="174"/>
    </location>
</feature>
<dbReference type="InterPro" id="IPR009001">
    <property type="entry name" value="Transl_elong_EF1A/Init_IF2_C"/>
</dbReference>
<evidence type="ECO:0000256" key="1">
    <source>
        <dbReference type="ARBA" id="ARBA00004496"/>
    </source>
</evidence>
<accession>D5VTL4</accession>
<keyword evidence="4" id="KW-0547">Nucleotide-binding</keyword>
<evidence type="ECO:0000256" key="6">
    <source>
        <dbReference type="ARBA" id="ARBA00023134"/>
    </source>
</evidence>
<dbReference type="Pfam" id="PF21440">
    <property type="entry name" value="aSelB_III"/>
    <property type="match status" value="1"/>
</dbReference>
<dbReference type="NCBIfam" id="TIGR00475">
    <property type="entry name" value="selB"/>
    <property type="match status" value="1"/>
</dbReference>
<dbReference type="RefSeq" id="WP_013100662.1">
    <property type="nucleotide sequence ID" value="NC_014122.1"/>
</dbReference>